<dbReference type="GO" id="GO:1904680">
    <property type="term" value="F:peptide transmembrane transporter activity"/>
    <property type="evidence" value="ECO:0007669"/>
    <property type="project" value="TreeGrafter"/>
</dbReference>
<dbReference type="SUPFAM" id="SSF53850">
    <property type="entry name" value="Periplasmic binding protein-like II"/>
    <property type="match status" value="1"/>
</dbReference>
<keyword evidence="4 5" id="KW-0732">Signal</keyword>
<gene>
    <name evidence="6" type="ORF">ME0900_08850</name>
</gene>
<comment type="caution">
    <text evidence="6">The sequence shown here is derived from an EMBL/GenBank/DDBJ whole genome shotgun (WGS) entry which is preliminary data.</text>
</comment>
<reference evidence="6" key="1">
    <citation type="submission" date="2023-04" db="EMBL/GenBank/DDBJ databases">
        <title>Draft genome sequences of Lactobacillus delbrueckii subsp. bulgaricus ME-900 and ME-901 with improved acid tolerance.</title>
        <authorList>
            <person name="Ishida T."/>
            <person name="Yamamoto E."/>
            <person name="Koizumi A."/>
            <person name="Fujiwara S."/>
            <person name="Makino S."/>
            <person name="Kano H."/>
            <person name="Kimura K."/>
        </authorList>
    </citation>
    <scope>NUCLEOTIDE SEQUENCE</scope>
    <source>
        <strain evidence="6">ME-900</strain>
    </source>
</reference>
<dbReference type="Proteomes" id="UP001165243">
    <property type="component" value="Unassembled WGS sequence"/>
</dbReference>
<dbReference type="PANTHER" id="PTHR30290:SF10">
    <property type="entry name" value="PERIPLASMIC OLIGOPEPTIDE-BINDING PROTEIN-RELATED"/>
    <property type="match status" value="1"/>
</dbReference>
<comment type="subcellular location">
    <subcellularLocation>
        <location evidence="1">Cell envelope</location>
    </subcellularLocation>
</comment>
<dbReference type="Gene3D" id="3.90.76.10">
    <property type="entry name" value="Dipeptide-binding Protein, Domain 1"/>
    <property type="match status" value="1"/>
</dbReference>
<keyword evidence="3" id="KW-0813">Transport</keyword>
<dbReference type="GO" id="GO:0015833">
    <property type="term" value="P:peptide transport"/>
    <property type="evidence" value="ECO:0007669"/>
    <property type="project" value="TreeGrafter"/>
</dbReference>
<dbReference type="EMBL" id="BSWK01000011">
    <property type="protein sequence ID" value="GMB86512.1"/>
    <property type="molecule type" value="Genomic_DNA"/>
</dbReference>
<protein>
    <recommendedName>
        <fullName evidence="8">Peptide ABC transporter substrate-binding protein</fullName>
    </recommendedName>
</protein>
<comment type="similarity">
    <text evidence="2">Belongs to the bacterial solute-binding protein 5 family.</text>
</comment>
<evidence type="ECO:0000313" key="7">
    <source>
        <dbReference type="Proteomes" id="UP001165243"/>
    </source>
</evidence>
<evidence type="ECO:0008006" key="8">
    <source>
        <dbReference type="Google" id="ProtNLM"/>
    </source>
</evidence>
<sequence>MRPIKIKAPLALAALSMIMLTACGKSNSQASKKQEFSWSTSAEISTIDMSKASDTVSFDQLRNTMEGLYRIGKNGKLMPALATSSTVSKDGKTYTFTLRKSK</sequence>
<evidence type="ECO:0000256" key="1">
    <source>
        <dbReference type="ARBA" id="ARBA00004196"/>
    </source>
</evidence>
<evidence type="ECO:0000256" key="4">
    <source>
        <dbReference type="ARBA" id="ARBA00022729"/>
    </source>
</evidence>
<dbReference type="AlphaFoldDB" id="A0AAV5PG08"/>
<dbReference type="PROSITE" id="PS51257">
    <property type="entry name" value="PROKAR_LIPOPROTEIN"/>
    <property type="match status" value="1"/>
</dbReference>
<feature type="chain" id="PRO_5043428203" description="Peptide ABC transporter substrate-binding protein" evidence="5">
    <location>
        <begin position="25"/>
        <end position="102"/>
    </location>
</feature>
<evidence type="ECO:0000256" key="2">
    <source>
        <dbReference type="ARBA" id="ARBA00005695"/>
    </source>
</evidence>
<proteinExistence type="inferred from homology"/>
<accession>A0AAV5PG08</accession>
<dbReference type="PANTHER" id="PTHR30290">
    <property type="entry name" value="PERIPLASMIC BINDING COMPONENT OF ABC TRANSPORTER"/>
    <property type="match status" value="1"/>
</dbReference>
<organism evidence="6 7">
    <name type="scientific">Lactobacillus delbrueckii subsp. bulgaricus</name>
    <dbReference type="NCBI Taxonomy" id="1585"/>
    <lineage>
        <taxon>Bacteria</taxon>
        <taxon>Bacillati</taxon>
        <taxon>Bacillota</taxon>
        <taxon>Bacilli</taxon>
        <taxon>Lactobacillales</taxon>
        <taxon>Lactobacillaceae</taxon>
        <taxon>Lactobacillus</taxon>
    </lineage>
</organism>
<dbReference type="Gene3D" id="3.40.190.10">
    <property type="entry name" value="Periplasmic binding protein-like II"/>
    <property type="match status" value="1"/>
</dbReference>
<evidence type="ECO:0000256" key="5">
    <source>
        <dbReference type="SAM" id="SignalP"/>
    </source>
</evidence>
<name>A0AAV5PG08_LACDE</name>
<evidence type="ECO:0000313" key="6">
    <source>
        <dbReference type="EMBL" id="GMB86512.1"/>
    </source>
</evidence>
<dbReference type="InterPro" id="IPR039424">
    <property type="entry name" value="SBP_5"/>
</dbReference>
<evidence type="ECO:0000256" key="3">
    <source>
        <dbReference type="ARBA" id="ARBA00022448"/>
    </source>
</evidence>
<feature type="signal peptide" evidence="5">
    <location>
        <begin position="1"/>
        <end position="24"/>
    </location>
</feature>
<dbReference type="GO" id="GO:0030313">
    <property type="term" value="C:cell envelope"/>
    <property type="evidence" value="ECO:0007669"/>
    <property type="project" value="UniProtKB-SubCell"/>
</dbReference>